<sequence>MQSTLFIELTASEEANLSGGGGDKIKVSIKQKAEGGTVKIYKSKFDDDATISADGVNTATVTID</sequence>
<evidence type="ECO:0000313" key="1">
    <source>
        <dbReference type="EMBL" id="RCJ34338.1"/>
    </source>
</evidence>
<dbReference type="Proteomes" id="UP000252085">
    <property type="component" value="Unassembled WGS sequence"/>
</dbReference>
<comment type="caution">
    <text evidence="1">The sequence shown here is derived from an EMBL/GenBank/DDBJ whole genome shotgun (WGS) entry which is preliminary data.</text>
</comment>
<reference evidence="1 2" key="1">
    <citation type="submission" date="2016-04" db="EMBL/GenBank/DDBJ databases">
        <authorList>
            <person name="Evans L.H."/>
            <person name="Alamgir A."/>
            <person name="Owens N."/>
            <person name="Weber N.D."/>
            <person name="Virtaneva K."/>
            <person name="Barbian K."/>
            <person name="Babar A."/>
            <person name="Rosenke K."/>
        </authorList>
    </citation>
    <scope>NUCLEOTIDE SEQUENCE [LARGE SCALE GENOMIC DNA]</scope>
    <source>
        <strain evidence="1">NIES-2108</strain>
    </source>
</reference>
<organism evidence="1 2">
    <name type="scientific">Nostoc punctiforme NIES-2108</name>
    <dbReference type="NCBI Taxonomy" id="1356359"/>
    <lineage>
        <taxon>Bacteria</taxon>
        <taxon>Bacillati</taxon>
        <taxon>Cyanobacteriota</taxon>
        <taxon>Cyanophyceae</taxon>
        <taxon>Nostocales</taxon>
        <taxon>Nostocaceae</taxon>
        <taxon>Nostoc</taxon>
    </lineage>
</organism>
<evidence type="ECO:0000313" key="2">
    <source>
        <dbReference type="Proteomes" id="UP000252085"/>
    </source>
</evidence>
<name>A0A367RCV2_NOSPU</name>
<dbReference type="AlphaFoldDB" id="A0A367RCV2"/>
<protein>
    <submittedName>
        <fullName evidence="1">Uncharacterized protein</fullName>
    </submittedName>
</protein>
<gene>
    <name evidence="1" type="ORF">A6769_23055</name>
</gene>
<accession>A0A367RCV2</accession>
<proteinExistence type="predicted"/>
<dbReference type="EMBL" id="LXQE01000156">
    <property type="protein sequence ID" value="RCJ34338.1"/>
    <property type="molecule type" value="Genomic_DNA"/>
</dbReference>